<dbReference type="EMBL" id="JAGPNK010000005">
    <property type="protein sequence ID" value="KAH7320903.1"/>
    <property type="molecule type" value="Genomic_DNA"/>
</dbReference>
<dbReference type="AlphaFoldDB" id="A0A8K0WTS9"/>
<evidence type="ECO:0000256" key="1">
    <source>
        <dbReference type="SAM" id="MobiDB-lite"/>
    </source>
</evidence>
<reference evidence="2" key="1">
    <citation type="journal article" date="2021" name="Nat. Commun.">
        <title>Genetic determinants of endophytism in the Arabidopsis root mycobiome.</title>
        <authorList>
            <person name="Mesny F."/>
            <person name="Miyauchi S."/>
            <person name="Thiergart T."/>
            <person name="Pickel B."/>
            <person name="Atanasova L."/>
            <person name="Karlsson M."/>
            <person name="Huettel B."/>
            <person name="Barry K.W."/>
            <person name="Haridas S."/>
            <person name="Chen C."/>
            <person name="Bauer D."/>
            <person name="Andreopoulos W."/>
            <person name="Pangilinan J."/>
            <person name="LaButti K."/>
            <person name="Riley R."/>
            <person name="Lipzen A."/>
            <person name="Clum A."/>
            <person name="Drula E."/>
            <person name="Henrissat B."/>
            <person name="Kohler A."/>
            <person name="Grigoriev I.V."/>
            <person name="Martin F.M."/>
            <person name="Hacquard S."/>
        </authorList>
    </citation>
    <scope>NUCLEOTIDE SEQUENCE</scope>
    <source>
        <strain evidence="2">MPI-CAGE-CH-0235</strain>
    </source>
</reference>
<proteinExistence type="predicted"/>
<sequence length="181" mass="19531">MNRLPIVQARGQSHDGDWPADDEQSAQNAATTCSPQTLDRHVERRCMHMTVSGQEGCLSASANCSVSKAERALGEPTAAVLCNLHTGTSTCEAAVACALGSWTLSACPAPSYRATYGASAGRPWTVLECYLACRLNPPPACRGDRRHFFSGAHQTNTSSRMLYGFHRHSARHMGGHRTMRA</sequence>
<name>A0A8K0WTS9_9HYPO</name>
<evidence type="ECO:0000313" key="3">
    <source>
        <dbReference type="Proteomes" id="UP000813444"/>
    </source>
</evidence>
<keyword evidence="3" id="KW-1185">Reference proteome</keyword>
<dbReference type="Proteomes" id="UP000813444">
    <property type="component" value="Unassembled WGS sequence"/>
</dbReference>
<feature type="region of interest" description="Disordered" evidence="1">
    <location>
        <begin position="1"/>
        <end position="33"/>
    </location>
</feature>
<protein>
    <submittedName>
        <fullName evidence="2">Uncharacterized protein</fullName>
    </submittedName>
</protein>
<organism evidence="2 3">
    <name type="scientific">Stachybotrys elegans</name>
    <dbReference type="NCBI Taxonomy" id="80388"/>
    <lineage>
        <taxon>Eukaryota</taxon>
        <taxon>Fungi</taxon>
        <taxon>Dikarya</taxon>
        <taxon>Ascomycota</taxon>
        <taxon>Pezizomycotina</taxon>
        <taxon>Sordariomycetes</taxon>
        <taxon>Hypocreomycetidae</taxon>
        <taxon>Hypocreales</taxon>
        <taxon>Stachybotryaceae</taxon>
        <taxon>Stachybotrys</taxon>
    </lineage>
</organism>
<gene>
    <name evidence="2" type="ORF">B0I35DRAFT_202208</name>
</gene>
<accession>A0A8K0WTS9</accession>
<comment type="caution">
    <text evidence="2">The sequence shown here is derived from an EMBL/GenBank/DDBJ whole genome shotgun (WGS) entry which is preliminary data.</text>
</comment>
<evidence type="ECO:0000313" key="2">
    <source>
        <dbReference type="EMBL" id="KAH7320903.1"/>
    </source>
</evidence>